<dbReference type="STRING" id="667015.Bacsa_1210"/>
<evidence type="ECO:0000256" key="1">
    <source>
        <dbReference type="ARBA" id="ARBA00004651"/>
    </source>
</evidence>
<dbReference type="InterPro" id="IPR050833">
    <property type="entry name" value="Poly_Biosynth_Transport"/>
</dbReference>
<feature type="transmembrane region" description="Helical" evidence="6">
    <location>
        <begin position="48"/>
        <end position="65"/>
    </location>
</feature>
<reference evidence="7 8" key="1">
    <citation type="journal article" date="2011" name="Stand. Genomic Sci.">
        <title>Complete genome sequence of Bacteroides salanitronis type strain (BL78).</title>
        <authorList>
            <person name="Gronow S."/>
            <person name="Held B."/>
            <person name="Lucas S."/>
            <person name="Lapidus A."/>
            <person name="Del Rio T.G."/>
            <person name="Nolan M."/>
            <person name="Tice H."/>
            <person name="Deshpande S."/>
            <person name="Cheng J.F."/>
            <person name="Pitluck S."/>
            <person name="Liolios K."/>
            <person name="Pagani I."/>
            <person name="Ivanova N."/>
            <person name="Mavromatis K."/>
            <person name="Pati A."/>
            <person name="Tapia R."/>
            <person name="Han C."/>
            <person name="Goodwin L."/>
            <person name="Chen A."/>
            <person name="Palaniappan K."/>
            <person name="Land M."/>
            <person name="Hauser L."/>
            <person name="Chang Y.J."/>
            <person name="Jeffries C.D."/>
            <person name="Brambilla E.M."/>
            <person name="Rohde M."/>
            <person name="Goker M."/>
            <person name="Detter J.C."/>
            <person name="Woyke T."/>
            <person name="Bristow J."/>
            <person name="Markowitz V."/>
            <person name="Hugenholtz P."/>
            <person name="Kyrpides N.C."/>
            <person name="Klenk H.P."/>
            <person name="Eisen J.A."/>
        </authorList>
    </citation>
    <scope>NUCLEOTIDE SEQUENCE [LARGE SCALE GENOMIC DNA]</scope>
    <source>
        <strain evidence="7 8">DSM 18170</strain>
    </source>
</reference>
<accession>F0R6C7</accession>
<dbReference type="PANTHER" id="PTHR30250">
    <property type="entry name" value="PST FAMILY PREDICTED COLANIC ACID TRANSPORTER"/>
    <property type="match status" value="1"/>
</dbReference>
<evidence type="ECO:0000256" key="5">
    <source>
        <dbReference type="ARBA" id="ARBA00023136"/>
    </source>
</evidence>
<keyword evidence="8" id="KW-1185">Reference proteome</keyword>
<keyword evidence="4 6" id="KW-1133">Transmembrane helix</keyword>
<feature type="transmembrane region" description="Helical" evidence="6">
    <location>
        <begin position="417"/>
        <end position="434"/>
    </location>
</feature>
<keyword evidence="5 6" id="KW-0472">Membrane</keyword>
<sequence length="478" mass="53528">MAKSLKVNYIFNMLNTVTGLLFPLITFPYASRIMLADGIGQVNFFQSIIQYITLLTCLGIPMYAIRKIASVRDDVAKRNKVAIEILLLHATLSLIGYVIVALLAAFVSDIQVNIPLFLILSLTIFFTAIGCEWFYQGIEDFKYITIRGLIVKIIAVILLFVFVRTKEDILWYAGYLVFGILGGNIFNFIRLRKYISWKDLPFKELHPLVHLKPALHIFVLNLVISLYVNLNSIMLGFMADNTSVGLFTAATKLSHVLLSLVSALGTVMLPRLSNLISTGQKEKFNELAQKSITVVMALTLPLTAGLIMMAKYLIPLFCGNSYEPAILTLQIISPIIIMIGISNVLGIQILYPQGQENKVILCTALGALVNLVLNIWLIPRYAQNGAAISTLLAETMVTVSMIFIGKKYIPIRWKSKSFVHYFVATCWMTLALHFASDLFGSDIANFIFAVIIGMLVYGMWLLIVQEQFLFNILKKVLK</sequence>
<dbReference type="OrthoDB" id="9815702at2"/>
<feature type="transmembrane region" description="Helical" evidence="6">
    <location>
        <begin position="291"/>
        <end position="314"/>
    </location>
</feature>
<evidence type="ECO:0000313" key="8">
    <source>
        <dbReference type="Proteomes" id="UP000007486"/>
    </source>
</evidence>
<feature type="transmembrane region" description="Helical" evidence="6">
    <location>
        <begin position="250"/>
        <end position="270"/>
    </location>
</feature>
<evidence type="ECO:0000256" key="3">
    <source>
        <dbReference type="ARBA" id="ARBA00022692"/>
    </source>
</evidence>
<dbReference type="HOGENOM" id="CLU_022017_0_0_10"/>
<feature type="transmembrane region" description="Helical" evidence="6">
    <location>
        <begin position="326"/>
        <end position="347"/>
    </location>
</feature>
<feature type="transmembrane region" description="Helical" evidence="6">
    <location>
        <begin position="359"/>
        <end position="379"/>
    </location>
</feature>
<dbReference type="eggNOG" id="COG2244">
    <property type="taxonomic scope" value="Bacteria"/>
</dbReference>
<feature type="transmembrane region" description="Helical" evidence="6">
    <location>
        <begin position="144"/>
        <end position="163"/>
    </location>
</feature>
<dbReference type="GO" id="GO:0005886">
    <property type="term" value="C:plasma membrane"/>
    <property type="evidence" value="ECO:0007669"/>
    <property type="project" value="UniProtKB-SubCell"/>
</dbReference>
<dbReference type="PANTHER" id="PTHR30250:SF11">
    <property type="entry name" value="O-ANTIGEN TRANSPORTER-RELATED"/>
    <property type="match status" value="1"/>
</dbReference>
<gene>
    <name evidence="7" type="ordered locus">Bacsa_1210</name>
</gene>
<organism evidence="7 8">
    <name type="scientific">Phocaeicola salanitronis (strain DSM 18170 / JCM 13657 / CCUG 60908 / BL78)</name>
    <name type="common">Bacteroides salanitronis</name>
    <dbReference type="NCBI Taxonomy" id="667015"/>
    <lineage>
        <taxon>Bacteria</taxon>
        <taxon>Pseudomonadati</taxon>
        <taxon>Bacteroidota</taxon>
        <taxon>Bacteroidia</taxon>
        <taxon>Bacteroidales</taxon>
        <taxon>Bacteroidaceae</taxon>
        <taxon>Phocaeicola</taxon>
    </lineage>
</organism>
<name>F0R6C7_PHOSB</name>
<protein>
    <submittedName>
        <fullName evidence="7">Polysaccharide biosynthesis protein</fullName>
    </submittedName>
</protein>
<dbReference type="Pfam" id="PF01943">
    <property type="entry name" value="Polysacc_synt"/>
    <property type="match status" value="1"/>
</dbReference>
<dbReference type="AlphaFoldDB" id="F0R6C7"/>
<evidence type="ECO:0000256" key="6">
    <source>
        <dbReference type="SAM" id="Phobius"/>
    </source>
</evidence>
<dbReference type="RefSeq" id="WP_013617226.1">
    <property type="nucleotide sequence ID" value="NC_015164.1"/>
</dbReference>
<keyword evidence="2" id="KW-1003">Cell membrane</keyword>
<evidence type="ECO:0000256" key="2">
    <source>
        <dbReference type="ARBA" id="ARBA00022475"/>
    </source>
</evidence>
<evidence type="ECO:0000313" key="7">
    <source>
        <dbReference type="EMBL" id="ADY35791.1"/>
    </source>
</evidence>
<evidence type="ECO:0000256" key="4">
    <source>
        <dbReference type="ARBA" id="ARBA00022989"/>
    </source>
</evidence>
<keyword evidence="3 6" id="KW-0812">Transmembrane</keyword>
<dbReference type="EMBL" id="CP002530">
    <property type="protein sequence ID" value="ADY35791.1"/>
    <property type="molecule type" value="Genomic_DNA"/>
</dbReference>
<feature type="transmembrane region" description="Helical" evidence="6">
    <location>
        <begin position="86"/>
        <end position="108"/>
    </location>
</feature>
<feature type="transmembrane region" description="Helical" evidence="6">
    <location>
        <begin position="209"/>
        <end position="230"/>
    </location>
</feature>
<dbReference type="InterPro" id="IPR002797">
    <property type="entry name" value="Polysacc_synth"/>
</dbReference>
<proteinExistence type="predicted"/>
<dbReference type="Proteomes" id="UP000007486">
    <property type="component" value="Chromosome"/>
</dbReference>
<feature type="transmembrane region" description="Helical" evidence="6">
    <location>
        <begin position="446"/>
        <end position="464"/>
    </location>
</feature>
<dbReference type="CDD" id="cd13128">
    <property type="entry name" value="MATE_Wzx_like"/>
    <property type="match status" value="1"/>
</dbReference>
<dbReference type="KEGG" id="bsa:Bacsa_1210"/>
<comment type="subcellular location">
    <subcellularLocation>
        <location evidence="1">Cell membrane</location>
        <topology evidence="1">Multi-pass membrane protein</topology>
    </subcellularLocation>
</comment>
<feature type="transmembrane region" description="Helical" evidence="6">
    <location>
        <begin position="114"/>
        <end position="135"/>
    </location>
</feature>
<feature type="transmembrane region" description="Helical" evidence="6">
    <location>
        <begin position="385"/>
        <end position="405"/>
    </location>
</feature>
<feature type="transmembrane region" description="Helical" evidence="6">
    <location>
        <begin position="169"/>
        <end position="189"/>
    </location>
</feature>